<feature type="region of interest" description="Disordered" evidence="8">
    <location>
        <begin position="43"/>
        <end position="69"/>
    </location>
</feature>
<comment type="similarity">
    <text evidence="3">Belongs to the BIG GRAIN 1 (BG1) plant protein family.</text>
</comment>
<evidence type="ECO:0000256" key="6">
    <source>
        <dbReference type="ARBA" id="ARBA00023136"/>
    </source>
</evidence>
<dbReference type="PANTHER" id="PTHR33541">
    <property type="entry name" value="PROTEIN BIG GRAIN 1-LIKE A-RELATED"/>
    <property type="match status" value="1"/>
</dbReference>
<evidence type="ECO:0000256" key="3">
    <source>
        <dbReference type="ARBA" id="ARBA00010067"/>
    </source>
</evidence>
<reference evidence="9 10" key="1">
    <citation type="submission" date="2024-01" db="EMBL/GenBank/DDBJ databases">
        <title>The genomes of 5 underutilized Papilionoideae crops provide insights into root nodulation and disease resistanc.</title>
        <authorList>
            <person name="Yuan L."/>
        </authorList>
    </citation>
    <scope>NUCLEOTIDE SEQUENCE [LARGE SCALE GENOMIC DNA]</scope>
    <source>
        <strain evidence="9">ZHUSHIDOU_FW_LH</strain>
        <tissue evidence="9">Leaf</tissue>
    </source>
</reference>
<organism evidence="9 10">
    <name type="scientific">Crotalaria pallida</name>
    <name type="common">Smooth rattlebox</name>
    <name type="synonym">Crotalaria striata</name>
    <dbReference type="NCBI Taxonomy" id="3830"/>
    <lineage>
        <taxon>Eukaryota</taxon>
        <taxon>Viridiplantae</taxon>
        <taxon>Streptophyta</taxon>
        <taxon>Embryophyta</taxon>
        <taxon>Tracheophyta</taxon>
        <taxon>Spermatophyta</taxon>
        <taxon>Magnoliopsida</taxon>
        <taxon>eudicotyledons</taxon>
        <taxon>Gunneridae</taxon>
        <taxon>Pentapetalae</taxon>
        <taxon>rosids</taxon>
        <taxon>fabids</taxon>
        <taxon>Fabales</taxon>
        <taxon>Fabaceae</taxon>
        <taxon>Papilionoideae</taxon>
        <taxon>50 kb inversion clade</taxon>
        <taxon>genistoids sensu lato</taxon>
        <taxon>core genistoids</taxon>
        <taxon>Crotalarieae</taxon>
        <taxon>Crotalaria</taxon>
    </lineage>
</organism>
<evidence type="ECO:0000313" key="10">
    <source>
        <dbReference type="Proteomes" id="UP001372338"/>
    </source>
</evidence>
<dbReference type="AlphaFoldDB" id="A0AAN9INB8"/>
<evidence type="ECO:0000256" key="2">
    <source>
        <dbReference type="ARBA" id="ARBA00004236"/>
    </source>
</evidence>
<protein>
    <recommendedName>
        <fullName evidence="11">Protein BIG GRAIN 1-like B</fullName>
    </recommendedName>
</protein>
<dbReference type="GO" id="GO:0005886">
    <property type="term" value="C:plasma membrane"/>
    <property type="evidence" value="ECO:0007669"/>
    <property type="project" value="UniProtKB-SubCell"/>
</dbReference>
<evidence type="ECO:0000256" key="8">
    <source>
        <dbReference type="SAM" id="MobiDB-lite"/>
    </source>
</evidence>
<feature type="compositionally biased region" description="Polar residues" evidence="8">
    <location>
        <begin position="43"/>
        <end position="61"/>
    </location>
</feature>
<evidence type="ECO:0000256" key="7">
    <source>
        <dbReference type="ARBA" id="ARBA00023294"/>
    </source>
</evidence>
<dbReference type="EMBL" id="JAYWIO010000002">
    <property type="protein sequence ID" value="KAK7283169.1"/>
    <property type="molecule type" value="Genomic_DNA"/>
</dbReference>
<accession>A0AAN9INB8</accession>
<keyword evidence="4" id="KW-0813">Transport</keyword>
<evidence type="ECO:0008006" key="11">
    <source>
        <dbReference type="Google" id="ProtNLM"/>
    </source>
</evidence>
<evidence type="ECO:0000256" key="4">
    <source>
        <dbReference type="ARBA" id="ARBA00022448"/>
    </source>
</evidence>
<sequence>MYSSQNNRFINPSFSSTLLDKIYRSIDEGERNSSEMKFYRETTATTTVEKQSRSNVKSSNRASEKVDIQGRQHRFSQMHYHRDHDDVMFFSSTSTSSDSSSGRLSLSDTESIYGVRSKASCFVPYSKPKPVRTSVCEKTEKKKKQTERKQSTLFHEQKGMQIFDTYSTYSHDSNIGRSEEGLIKSKSRALKIYNNLKKVKQPISPGGKLTSFLNSLFTTGNNTKKTKSASSVGDLNSERKAQAVSTSTCSSASSFSRSCLSKTSPSTREKLPDNGVKRTVRFYPVSVIVDEDSRPCGHKCLYQEQENEYNRNQKKIDLVSRDFRNEDEEDDDASSDSSSDLFELDHLTVMGNQSYLEELPVYETTHLPTNRVIANGFLM</sequence>
<evidence type="ECO:0000313" key="9">
    <source>
        <dbReference type="EMBL" id="KAK7283169.1"/>
    </source>
</evidence>
<proteinExistence type="inferred from homology"/>
<keyword evidence="6" id="KW-0472">Membrane</keyword>
<name>A0AAN9INB8_CROPI</name>
<feature type="compositionally biased region" description="Low complexity" evidence="8">
    <location>
        <begin position="252"/>
        <end position="261"/>
    </location>
</feature>
<keyword evidence="5" id="KW-1003">Cell membrane</keyword>
<evidence type="ECO:0000256" key="5">
    <source>
        <dbReference type="ARBA" id="ARBA00022475"/>
    </source>
</evidence>
<feature type="region of interest" description="Disordered" evidence="8">
    <location>
        <begin position="252"/>
        <end position="273"/>
    </location>
</feature>
<dbReference type="PANTHER" id="PTHR33541:SF12">
    <property type="entry name" value="PROTEIN BIG GRAIN 1-LIKE A"/>
    <property type="match status" value="1"/>
</dbReference>
<keyword evidence="10" id="KW-1185">Reference proteome</keyword>
<keyword evidence="7" id="KW-0927">Auxin signaling pathway</keyword>
<comment type="function">
    <text evidence="1">Involved in auxin transport. Regulator of the auxin signaling pathway.</text>
</comment>
<comment type="caution">
    <text evidence="9">The sequence shown here is derived from an EMBL/GenBank/DDBJ whole genome shotgun (WGS) entry which is preliminary data.</text>
</comment>
<evidence type="ECO:0000256" key="1">
    <source>
        <dbReference type="ARBA" id="ARBA00002281"/>
    </source>
</evidence>
<dbReference type="GO" id="GO:0009734">
    <property type="term" value="P:auxin-activated signaling pathway"/>
    <property type="evidence" value="ECO:0007669"/>
    <property type="project" value="UniProtKB-KW"/>
</dbReference>
<dbReference type="Proteomes" id="UP001372338">
    <property type="component" value="Unassembled WGS sequence"/>
</dbReference>
<dbReference type="InterPro" id="IPR039621">
    <property type="entry name" value="BG1-like"/>
</dbReference>
<gene>
    <name evidence="9" type="ORF">RIF29_12524</name>
</gene>
<comment type="subcellular location">
    <subcellularLocation>
        <location evidence="2">Cell membrane</location>
    </subcellularLocation>
</comment>